<name>A0A0C7MV31_9SACH</name>
<feature type="region of interest" description="Disordered" evidence="1">
    <location>
        <begin position="176"/>
        <end position="202"/>
    </location>
</feature>
<gene>
    <name evidence="2" type="ORF">LALA0_S09e01794g</name>
</gene>
<reference evidence="2 3" key="1">
    <citation type="submission" date="2014-12" db="EMBL/GenBank/DDBJ databases">
        <authorList>
            <person name="Neuveglise Cecile"/>
        </authorList>
    </citation>
    <scope>NUCLEOTIDE SEQUENCE [LARGE SCALE GENOMIC DNA]</scope>
    <source>
        <strain evidence="2 3">CBS 12615</strain>
    </source>
</reference>
<dbReference type="InterPro" id="IPR038609">
    <property type="entry name" value="HDA1_su2/3_sf"/>
</dbReference>
<dbReference type="Proteomes" id="UP000054304">
    <property type="component" value="Unassembled WGS sequence"/>
</dbReference>
<organism evidence="2 3">
    <name type="scientific">Lachancea lanzarotensis</name>
    <dbReference type="NCBI Taxonomy" id="1245769"/>
    <lineage>
        <taxon>Eukaryota</taxon>
        <taxon>Fungi</taxon>
        <taxon>Dikarya</taxon>
        <taxon>Ascomycota</taxon>
        <taxon>Saccharomycotina</taxon>
        <taxon>Saccharomycetes</taxon>
        <taxon>Saccharomycetales</taxon>
        <taxon>Saccharomycetaceae</taxon>
        <taxon>Lachancea</taxon>
    </lineage>
</organism>
<protein>
    <submittedName>
        <fullName evidence="2">LALA0S09e01794g1_1</fullName>
    </submittedName>
</protein>
<dbReference type="GO" id="GO:0031047">
    <property type="term" value="P:regulatory ncRNA-mediated gene silencing"/>
    <property type="evidence" value="ECO:0007669"/>
    <property type="project" value="EnsemblFungi"/>
</dbReference>
<accession>A0A0C7MV31</accession>
<dbReference type="GeneID" id="34687275"/>
<feature type="compositionally biased region" description="Basic and acidic residues" evidence="1">
    <location>
        <begin position="192"/>
        <end position="202"/>
    </location>
</feature>
<dbReference type="InterPro" id="IPR021006">
    <property type="entry name" value="Hda2/3"/>
</dbReference>
<dbReference type="HOGENOM" id="CLU_409446_0_0_1"/>
<feature type="compositionally biased region" description="Polar residues" evidence="1">
    <location>
        <begin position="181"/>
        <end position="191"/>
    </location>
</feature>
<dbReference type="GO" id="GO:0003677">
    <property type="term" value="F:DNA binding"/>
    <property type="evidence" value="ECO:0007669"/>
    <property type="project" value="EnsemblFungi"/>
</dbReference>
<dbReference type="STRING" id="1245769.A0A0C7MV31"/>
<evidence type="ECO:0000313" key="3">
    <source>
        <dbReference type="Proteomes" id="UP000054304"/>
    </source>
</evidence>
<dbReference type="RefSeq" id="XP_022629968.1">
    <property type="nucleotide sequence ID" value="XM_022770649.1"/>
</dbReference>
<dbReference type="GO" id="GO:0005829">
    <property type="term" value="C:cytosol"/>
    <property type="evidence" value="ECO:0007669"/>
    <property type="project" value="EnsemblFungi"/>
</dbReference>
<proteinExistence type="predicted"/>
<dbReference type="AlphaFoldDB" id="A0A0C7MV31"/>
<dbReference type="GO" id="GO:0000122">
    <property type="term" value="P:negative regulation of transcription by RNA polymerase II"/>
    <property type="evidence" value="ECO:0007669"/>
    <property type="project" value="EnsemblFungi"/>
</dbReference>
<keyword evidence="3" id="KW-1185">Reference proteome</keyword>
<dbReference type="EMBL" id="LN736368">
    <property type="protein sequence ID" value="CEP63756.1"/>
    <property type="molecule type" value="Genomic_DNA"/>
</dbReference>
<evidence type="ECO:0000256" key="1">
    <source>
        <dbReference type="SAM" id="MobiDB-lite"/>
    </source>
</evidence>
<evidence type="ECO:0000313" key="2">
    <source>
        <dbReference type="EMBL" id="CEP63756.1"/>
    </source>
</evidence>
<dbReference type="OrthoDB" id="4034449at2759"/>
<dbReference type="GO" id="GO:0004407">
    <property type="term" value="F:histone deacetylase activity"/>
    <property type="evidence" value="ECO:0007669"/>
    <property type="project" value="EnsemblFungi"/>
</dbReference>
<dbReference type="GO" id="GO:0070823">
    <property type="term" value="C:HDA1 complex"/>
    <property type="evidence" value="ECO:0007669"/>
    <property type="project" value="EnsemblFungi"/>
</dbReference>
<dbReference type="Gene3D" id="3.40.50.12360">
    <property type="match status" value="1"/>
</dbReference>
<sequence>MSSITTSQNASFCIPVGLTSLQKDLIEILISTHAKSLLQLCNKQDPIKTLEDGENGAKLTLPALSPEQLTSLLSTNIRAIANHPCLLVEHYMPRKLLLMEPGDRLIDTSDKFQKMAALLDSLRYRDRKRFPNALQIAVISHSVKELDLIEGYLLGKSVKLKRLSGTSLFDEKHLYGEPETDSSTPVRSTGNSKEDYDYGKRKSRTSKGDFRDWLFVATSTHLARAPDLLDGYSIDLVIGFDPLIDENLECFARMRSAGKKVPLVKLLVKDSPDHYSMVHRHAKSVDDLFMDSLLHFVKHRQTITHDDGTGWLRQFAEELLKETVPDPALIPTCSLANKYSQMDLLESVTKFQSLSPLSTIDFKLEPVNQDLDIKTYQSVLMDRIVQRLTACDAEYFAREKEILDKRVQETIRQNKLDELKVDAATIFKQSREDEGPALESAKKLSKAQADDLKLRERLKFLSEQKASFEGRLGDDTTPLSSQISALSADLEVLKGERDTEKQANVQRSMENDELRARYQSESSNAASKSMVLQQLRERRDELKARLSGPAVSLFSRSALEHETALKEQLIQIVRQSQFTQGYVKKIQKQYFLNGSQSSTKGGGTSRSRRQRN</sequence>
<dbReference type="Pfam" id="PF11496">
    <property type="entry name" value="HDA2-3"/>
    <property type="match status" value="1"/>
</dbReference>
<dbReference type="GO" id="GO:0003682">
    <property type="term" value="F:chromatin binding"/>
    <property type="evidence" value="ECO:0007669"/>
    <property type="project" value="EnsemblFungi"/>
</dbReference>